<keyword evidence="3" id="KW-0812">Transmembrane</keyword>
<gene>
    <name evidence="11" type="ORF">BLL52_0094</name>
</gene>
<dbReference type="Proteomes" id="UP000185911">
    <property type="component" value="Unassembled WGS sequence"/>
</dbReference>
<keyword evidence="2" id="KW-1134">Transmembrane beta strand</keyword>
<dbReference type="InterPro" id="IPR039910">
    <property type="entry name" value="D15-like"/>
</dbReference>
<comment type="caution">
    <text evidence="11">The sequence shown here is derived from an EMBL/GenBank/DDBJ whole genome shotgun (WGS) entry which is preliminary data.</text>
</comment>
<evidence type="ECO:0000256" key="5">
    <source>
        <dbReference type="ARBA" id="ARBA00023136"/>
    </source>
</evidence>
<dbReference type="GO" id="GO:0019867">
    <property type="term" value="C:outer membrane"/>
    <property type="evidence" value="ECO:0007669"/>
    <property type="project" value="InterPro"/>
</dbReference>
<dbReference type="InterPro" id="IPR010827">
    <property type="entry name" value="BamA/TamA_POTRA"/>
</dbReference>
<comment type="subcellular location">
    <subcellularLocation>
        <location evidence="1">Membrane</location>
    </subcellularLocation>
</comment>
<evidence type="ECO:0000256" key="8">
    <source>
        <dbReference type="SAM" id="SignalP"/>
    </source>
</evidence>
<evidence type="ECO:0000256" key="2">
    <source>
        <dbReference type="ARBA" id="ARBA00022452"/>
    </source>
</evidence>
<keyword evidence="6" id="KW-0998">Cell outer membrane</keyword>
<dbReference type="Pfam" id="PF07244">
    <property type="entry name" value="POTRA"/>
    <property type="match status" value="1"/>
</dbReference>
<keyword evidence="4 8" id="KW-0732">Signal</keyword>
<accession>A0A1Q8YKB5</accession>
<evidence type="ECO:0000256" key="7">
    <source>
        <dbReference type="SAM" id="MobiDB-lite"/>
    </source>
</evidence>
<evidence type="ECO:0000259" key="9">
    <source>
        <dbReference type="Pfam" id="PF01103"/>
    </source>
</evidence>
<feature type="domain" description="Bacterial surface antigen (D15)" evidence="9">
    <location>
        <begin position="353"/>
        <end position="627"/>
    </location>
</feature>
<evidence type="ECO:0000259" key="10">
    <source>
        <dbReference type="Pfam" id="PF07244"/>
    </source>
</evidence>
<organism evidence="11 12">
    <name type="scientific">Rhodoferax antarcticus ANT.BR</name>
    <dbReference type="NCBI Taxonomy" id="1111071"/>
    <lineage>
        <taxon>Bacteria</taxon>
        <taxon>Pseudomonadati</taxon>
        <taxon>Pseudomonadota</taxon>
        <taxon>Betaproteobacteria</taxon>
        <taxon>Burkholderiales</taxon>
        <taxon>Comamonadaceae</taxon>
        <taxon>Rhodoferax</taxon>
    </lineage>
</organism>
<evidence type="ECO:0000256" key="6">
    <source>
        <dbReference type="ARBA" id="ARBA00023237"/>
    </source>
</evidence>
<proteinExistence type="predicted"/>
<dbReference type="STRING" id="81479.RA876_14580"/>
<keyword evidence="5" id="KW-0472">Membrane</keyword>
<dbReference type="PANTHER" id="PTHR12815">
    <property type="entry name" value="SORTING AND ASSEMBLY MACHINERY SAMM50 PROTEIN FAMILY MEMBER"/>
    <property type="match status" value="1"/>
</dbReference>
<dbReference type="Gene3D" id="3.10.20.310">
    <property type="entry name" value="membrane protein fhac"/>
    <property type="match status" value="2"/>
</dbReference>
<keyword evidence="12" id="KW-1185">Reference proteome</keyword>
<evidence type="ECO:0000256" key="1">
    <source>
        <dbReference type="ARBA" id="ARBA00004370"/>
    </source>
</evidence>
<dbReference type="InterPro" id="IPR000184">
    <property type="entry name" value="Bac_surfAg_D15"/>
</dbReference>
<feature type="domain" description="POTRA" evidence="10">
    <location>
        <begin position="247"/>
        <end position="316"/>
    </location>
</feature>
<feature type="signal peptide" evidence="8">
    <location>
        <begin position="1"/>
        <end position="25"/>
    </location>
</feature>
<feature type="region of interest" description="Disordered" evidence="7">
    <location>
        <begin position="27"/>
        <end position="56"/>
    </location>
</feature>
<dbReference type="RefSeq" id="WP_075584772.1">
    <property type="nucleotide sequence ID" value="NZ_MSYM01000001.1"/>
</dbReference>
<dbReference type="EMBL" id="MSYM01000001">
    <property type="protein sequence ID" value="OLP08488.1"/>
    <property type="molecule type" value="Genomic_DNA"/>
</dbReference>
<sequence>MKALWLATGCLLLPLFGLAQSVAQADADEDPAEISQDSVTAPGDVEPFQADTNTNPPPSIAADVAAPAFALNITAPDDIKPLLERHLDLLRYRSLTDLNDDELNRLIDTARLDVKKLVATLGYFSPLIQISRDSTGSTLADRVVNISVVAGEPVQVSQVQVGFAGPIATEPEAANQRDLIEASWLLPAGNRFTQAGWSAAKQKALSQLTSKRYPTGTLSATSADVDPVAQSARLEVTLESGPAYQLGALVTTGLKRYDAELVRRLARLQPGSDFDLKELVAAQQRLSSSGFFNSAFMQIDTTGDPQAAPVMVTVREARLQKITLGLGASSDSGVRFSAEHLHQQVPGLGWRALNQISVDRETQTLSTELTAPPNEDGWRWNTSLRLQNERNGSFDMGSQRWLAGASKAGDRIDRSYYLEYDRADTPATDTAPVGVAESVSVNYAFTLRNFDTLPFASSGWALGLEVGGGTTLGREHEPFSRVLTRWQSYLPLGKRADSNSPDLRAGRLAFRAQVGAVVAQDGINLPPTQLFLAGGSNSVRGYGLRTIGITQSDGQVVAGRYLAIGSVEWQRPITVKGKLTDWEGALFIDAGSVADKATDLNAKVGVGAGVRWKTPVGPLQIDLAYGVALKKLRLHLNVGFVF</sequence>
<dbReference type="AlphaFoldDB" id="A0A1Q8YKB5"/>
<name>A0A1Q8YKB5_9BURK</name>
<reference evidence="11 12" key="1">
    <citation type="submission" date="2017-01" db="EMBL/GenBank/DDBJ databases">
        <title>Genome sequence of Rhodoferax antarcticus ANT.BR, a psychrophilic purple nonsulfur bacterium from an Antarctic microbial mat.</title>
        <authorList>
            <person name="Baker J."/>
            <person name="Riester C."/>
            <person name="Skinner B."/>
            <person name="Newell A."/>
            <person name="Swingley W."/>
            <person name="Madigan M."/>
            <person name="Jung D."/>
            <person name="Asao M."/>
            <person name="Chen M."/>
            <person name="Loughlin P."/>
            <person name="Pan H."/>
            <person name="Lin S."/>
            <person name="Li N."/>
            <person name="Shaw J."/>
            <person name="Prado M."/>
            <person name="Sherman C."/>
            <person name="Li X."/>
            <person name="Tang J."/>
            <person name="Blankenship R."/>
            <person name="Zhao T."/>
            <person name="Touchman J."/>
            <person name="Sattley M."/>
        </authorList>
    </citation>
    <scope>NUCLEOTIDE SEQUENCE [LARGE SCALE GENOMIC DNA]</scope>
    <source>
        <strain evidence="11 12">ANT.BR</strain>
    </source>
</reference>
<feature type="chain" id="PRO_5012457937" evidence="8">
    <location>
        <begin position="26"/>
        <end position="642"/>
    </location>
</feature>
<evidence type="ECO:0000313" key="12">
    <source>
        <dbReference type="Proteomes" id="UP000185911"/>
    </source>
</evidence>
<protein>
    <submittedName>
        <fullName evidence="11">Surface antigen family protein</fullName>
    </submittedName>
</protein>
<evidence type="ECO:0000256" key="3">
    <source>
        <dbReference type="ARBA" id="ARBA00022692"/>
    </source>
</evidence>
<dbReference type="PANTHER" id="PTHR12815:SF47">
    <property type="entry name" value="TRANSLOCATION AND ASSEMBLY MODULE SUBUNIT TAMA"/>
    <property type="match status" value="1"/>
</dbReference>
<evidence type="ECO:0000313" key="11">
    <source>
        <dbReference type="EMBL" id="OLP08488.1"/>
    </source>
</evidence>
<dbReference type="Gene3D" id="2.40.160.50">
    <property type="entry name" value="membrane protein fhac: a member of the omp85/tpsb transporter family"/>
    <property type="match status" value="1"/>
</dbReference>
<dbReference type="Pfam" id="PF01103">
    <property type="entry name" value="Omp85"/>
    <property type="match status" value="1"/>
</dbReference>
<evidence type="ECO:0000256" key="4">
    <source>
        <dbReference type="ARBA" id="ARBA00022729"/>
    </source>
</evidence>